<dbReference type="Proteomes" id="UP000186309">
    <property type="component" value="Chromosome"/>
</dbReference>
<dbReference type="EMBL" id="CP019082">
    <property type="protein sequence ID" value="APW63824.1"/>
    <property type="molecule type" value="Genomic_DNA"/>
</dbReference>
<keyword evidence="3 6" id="KW-0812">Transmembrane</keyword>
<feature type="transmembrane region" description="Helical" evidence="6">
    <location>
        <begin position="121"/>
        <end position="140"/>
    </location>
</feature>
<evidence type="ECO:0000313" key="9">
    <source>
        <dbReference type="Proteomes" id="UP000186309"/>
    </source>
</evidence>
<proteinExistence type="inferred from homology"/>
<organism evidence="8 9">
    <name type="scientific">Paludisphaera borealis</name>
    <dbReference type="NCBI Taxonomy" id="1387353"/>
    <lineage>
        <taxon>Bacteria</taxon>
        <taxon>Pseudomonadati</taxon>
        <taxon>Planctomycetota</taxon>
        <taxon>Planctomycetia</taxon>
        <taxon>Isosphaerales</taxon>
        <taxon>Isosphaeraceae</taxon>
        <taxon>Paludisphaera</taxon>
    </lineage>
</organism>
<keyword evidence="5 6" id="KW-0472">Membrane</keyword>
<evidence type="ECO:0000256" key="5">
    <source>
        <dbReference type="ARBA" id="ARBA00023136"/>
    </source>
</evidence>
<dbReference type="OrthoDB" id="9806718at2"/>
<dbReference type="PANTHER" id="PTHR32322:SF2">
    <property type="entry name" value="EAMA DOMAIN-CONTAINING PROTEIN"/>
    <property type="match status" value="1"/>
</dbReference>
<evidence type="ECO:0000313" key="8">
    <source>
        <dbReference type="EMBL" id="APW63824.1"/>
    </source>
</evidence>
<dbReference type="PANTHER" id="PTHR32322">
    <property type="entry name" value="INNER MEMBRANE TRANSPORTER"/>
    <property type="match status" value="1"/>
</dbReference>
<feature type="transmembrane region" description="Helical" evidence="6">
    <location>
        <begin position="31"/>
        <end position="53"/>
    </location>
</feature>
<evidence type="ECO:0000256" key="3">
    <source>
        <dbReference type="ARBA" id="ARBA00022692"/>
    </source>
</evidence>
<evidence type="ECO:0000256" key="2">
    <source>
        <dbReference type="ARBA" id="ARBA00007362"/>
    </source>
</evidence>
<protein>
    <recommendedName>
        <fullName evidence="7">EamA domain-containing protein</fullName>
    </recommendedName>
</protein>
<name>A0A1U7CY01_9BACT</name>
<evidence type="ECO:0000256" key="1">
    <source>
        <dbReference type="ARBA" id="ARBA00004141"/>
    </source>
</evidence>
<dbReference type="SUPFAM" id="SSF103481">
    <property type="entry name" value="Multidrug resistance efflux transporter EmrE"/>
    <property type="match status" value="1"/>
</dbReference>
<comment type="subcellular location">
    <subcellularLocation>
        <location evidence="1">Membrane</location>
        <topology evidence="1">Multi-pass membrane protein</topology>
    </subcellularLocation>
</comment>
<reference evidence="9" key="1">
    <citation type="submission" date="2016-12" db="EMBL/GenBank/DDBJ databases">
        <title>Comparative genomics of four Isosphaeraceae planctomycetes: a common pool of plasmids and glycoside hydrolase genes.</title>
        <authorList>
            <person name="Ivanova A."/>
        </authorList>
    </citation>
    <scope>NUCLEOTIDE SEQUENCE [LARGE SCALE GENOMIC DNA]</scope>
    <source>
        <strain evidence="9">PX4</strain>
    </source>
</reference>
<dbReference type="GO" id="GO:0016020">
    <property type="term" value="C:membrane"/>
    <property type="evidence" value="ECO:0007669"/>
    <property type="project" value="UniProtKB-SubCell"/>
</dbReference>
<keyword evidence="4 6" id="KW-1133">Transmembrane helix</keyword>
<comment type="similarity">
    <text evidence="2">Belongs to the EamA transporter family.</text>
</comment>
<accession>A0A1U7CY01</accession>
<evidence type="ECO:0000256" key="4">
    <source>
        <dbReference type="ARBA" id="ARBA00022989"/>
    </source>
</evidence>
<feature type="transmembrane region" description="Helical" evidence="6">
    <location>
        <begin position="92"/>
        <end position="114"/>
    </location>
</feature>
<dbReference type="AlphaFoldDB" id="A0A1U7CY01"/>
<dbReference type="RefSeq" id="WP_076350128.1">
    <property type="nucleotide sequence ID" value="NZ_CP019082.1"/>
</dbReference>
<dbReference type="InterPro" id="IPR050638">
    <property type="entry name" value="AA-Vitamin_Transporters"/>
</dbReference>
<evidence type="ECO:0000256" key="6">
    <source>
        <dbReference type="SAM" id="Phobius"/>
    </source>
</evidence>
<dbReference type="Gene3D" id="1.10.3730.20">
    <property type="match status" value="1"/>
</dbReference>
<feature type="transmembrane region" description="Helical" evidence="6">
    <location>
        <begin position="65"/>
        <end position="86"/>
    </location>
</feature>
<keyword evidence="9" id="KW-1185">Reference proteome</keyword>
<evidence type="ECO:0000259" key="7">
    <source>
        <dbReference type="Pfam" id="PF00892"/>
    </source>
</evidence>
<dbReference type="InterPro" id="IPR037185">
    <property type="entry name" value="EmrE-like"/>
</dbReference>
<feature type="domain" description="EamA" evidence="7">
    <location>
        <begin position="2"/>
        <end position="137"/>
    </location>
</feature>
<dbReference type="Pfam" id="PF00892">
    <property type="entry name" value="EamA"/>
    <property type="match status" value="1"/>
</dbReference>
<dbReference type="KEGG" id="pbor:BSF38_05401"/>
<sequence>MNWIGYALFSALFAGLTALLAKIGVSHVPSNVATLVRTVVIVFFASALVAATGEVHHVKSLTGRDWAALVGSGLATGISWLFYFAALKNGPISGVAPIDKLSFVIAMTLGFVVLKEPVRPLTLVGAGLIVVGVLLTLSSVQESLKGLFS</sequence>
<dbReference type="InterPro" id="IPR000620">
    <property type="entry name" value="EamA_dom"/>
</dbReference>
<gene>
    <name evidence="8" type="ORF">BSF38_05401</name>
</gene>